<reference evidence="3" key="1">
    <citation type="submission" date="2021-01" db="EMBL/GenBank/DDBJ databases">
        <title>Genomic Encyclopedia of Type Strains, Phase IV (KMG-IV): sequencing the most valuable type-strain genomes for metagenomic binning, comparative biology and taxonomic classification.</title>
        <authorList>
            <person name="Goeker M."/>
        </authorList>
    </citation>
    <scope>NUCLEOTIDE SEQUENCE</scope>
    <source>
        <strain evidence="3">DSM 23230</strain>
    </source>
</reference>
<organism evidence="3 4">
    <name type="scientific">Halanaerobacter jeridensis</name>
    <dbReference type="NCBI Taxonomy" id="706427"/>
    <lineage>
        <taxon>Bacteria</taxon>
        <taxon>Bacillati</taxon>
        <taxon>Bacillota</taxon>
        <taxon>Clostridia</taxon>
        <taxon>Halanaerobiales</taxon>
        <taxon>Halobacteroidaceae</taxon>
        <taxon>Halanaerobacter</taxon>
    </lineage>
</organism>
<dbReference type="EMBL" id="JAFBDQ010000001">
    <property type="protein sequence ID" value="MBM7555430.1"/>
    <property type="molecule type" value="Genomic_DNA"/>
</dbReference>
<keyword evidence="1" id="KW-1133">Transmembrane helix</keyword>
<dbReference type="PROSITE" id="PS50011">
    <property type="entry name" value="PROTEIN_KINASE_DOM"/>
    <property type="match status" value="1"/>
</dbReference>
<evidence type="ECO:0000313" key="4">
    <source>
        <dbReference type="Proteomes" id="UP000774000"/>
    </source>
</evidence>
<sequence>MKKLDDDKVAEKVFQSRDSKGRVARDIIKEIKKLIKQNKKELSSEQYFSYQAVENIDGDYYLLREDENLTPLKEYLNSNEVGIKRIVTWMQTILDLFAEAEALNLNLPGIIPESLWVNENNELCIVDPIVTQRITQYREQLKFDFEEKVLLPPEIGEGADWSVQAQIYSIASFFYYLLSSKPLFEGEEDSGKLMAKIRKIKPLSPQIINPKLSTELSALLLDCLAKDAADRPESFAVVAKELNRLVQNKQLFSSSKEEEKIKEEQTKKKKMYKFKELSFWFVYRYGKFTAVLVVVLTILASFAFSGGYEPVINKKTPSKKVVKYFYKSINDKHINLFKETINSKQLSHIESMITNGYIIETTKNFFSSPPPPAKESNAQKKEEVQQQERRIFKIKDLNIQQIEAGPTPEYRSNYYFVFTKQEEKAKIEMSDRIILIKKKDKWKIKKIVGDIQNRQFLKKKEKKLKEKKEK</sequence>
<evidence type="ECO:0000313" key="3">
    <source>
        <dbReference type="EMBL" id="MBM7555430.1"/>
    </source>
</evidence>
<dbReference type="Proteomes" id="UP000774000">
    <property type="component" value="Unassembled WGS sequence"/>
</dbReference>
<dbReference type="GO" id="GO:0005524">
    <property type="term" value="F:ATP binding"/>
    <property type="evidence" value="ECO:0007669"/>
    <property type="project" value="InterPro"/>
</dbReference>
<accession>A0A938XQF5</accession>
<gene>
    <name evidence="3" type="ORF">JOC47_000254</name>
</gene>
<keyword evidence="3" id="KW-0418">Kinase</keyword>
<dbReference type="AlphaFoldDB" id="A0A938XQF5"/>
<protein>
    <submittedName>
        <fullName evidence="3">Serine/threonine protein kinase</fullName>
    </submittedName>
</protein>
<dbReference type="RefSeq" id="WP_204700143.1">
    <property type="nucleotide sequence ID" value="NZ_JAFBDQ010000001.1"/>
</dbReference>
<dbReference type="InterPro" id="IPR000719">
    <property type="entry name" value="Prot_kinase_dom"/>
</dbReference>
<keyword evidence="3" id="KW-0808">Transferase</keyword>
<name>A0A938XQF5_9FIRM</name>
<dbReference type="GO" id="GO:0004674">
    <property type="term" value="F:protein serine/threonine kinase activity"/>
    <property type="evidence" value="ECO:0007669"/>
    <property type="project" value="UniProtKB-KW"/>
</dbReference>
<feature type="domain" description="Protein kinase" evidence="2">
    <location>
        <begin position="1"/>
        <end position="246"/>
    </location>
</feature>
<comment type="caution">
    <text evidence="3">The sequence shown here is derived from an EMBL/GenBank/DDBJ whole genome shotgun (WGS) entry which is preliminary data.</text>
</comment>
<feature type="transmembrane region" description="Helical" evidence="1">
    <location>
        <begin position="277"/>
        <end position="304"/>
    </location>
</feature>
<keyword evidence="4" id="KW-1185">Reference proteome</keyword>
<keyword evidence="3" id="KW-0723">Serine/threonine-protein kinase</keyword>
<keyword evidence="1" id="KW-0812">Transmembrane</keyword>
<dbReference type="SUPFAM" id="SSF56112">
    <property type="entry name" value="Protein kinase-like (PK-like)"/>
    <property type="match status" value="1"/>
</dbReference>
<evidence type="ECO:0000259" key="2">
    <source>
        <dbReference type="PROSITE" id="PS50011"/>
    </source>
</evidence>
<evidence type="ECO:0000256" key="1">
    <source>
        <dbReference type="SAM" id="Phobius"/>
    </source>
</evidence>
<dbReference type="Gene3D" id="1.10.510.10">
    <property type="entry name" value="Transferase(Phosphotransferase) domain 1"/>
    <property type="match status" value="1"/>
</dbReference>
<keyword evidence="1" id="KW-0472">Membrane</keyword>
<proteinExistence type="predicted"/>
<dbReference type="InterPro" id="IPR011009">
    <property type="entry name" value="Kinase-like_dom_sf"/>
</dbReference>